<keyword evidence="1 2" id="KW-0677">Repeat</keyword>
<evidence type="ECO:0000256" key="2">
    <source>
        <dbReference type="RuleBase" id="RU369043"/>
    </source>
</evidence>
<evidence type="ECO:0000313" key="4">
    <source>
        <dbReference type="EMBL" id="KAF3331648.1"/>
    </source>
</evidence>
<dbReference type="InterPro" id="IPR040217">
    <property type="entry name" value="ACR1-12"/>
</dbReference>
<gene>
    <name evidence="4" type="ORF">FCM35_KLT03054</name>
</gene>
<dbReference type="OrthoDB" id="2019824at2759"/>
<evidence type="ECO:0000256" key="1">
    <source>
        <dbReference type="ARBA" id="ARBA00022737"/>
    </source>
</evidence>
<dbReference type="AlphaFoldDB" id="A0A833VR19"/>
<evidence type="ECO:0000313" key="5">
    <source>
        <dbReference type="Proteomes" id="UP000623129"/>
    </source>
</evidence>
<dbReference type="InterPro" id="IPR002912">
    <property type="entry name" value="ACT_dom"/>
</dbReference>
<proteinExistence type="predicted"/>
<sequence length="422" mass="47652">MGMGMGIGGIGIEDAVLIEVAKREGEPSVITVNCPDKTGLGCDVCRTILEFGLGISRGDVSTDGQWCYLVYWVLPCPNSVSIQWTNLQNRLLSLCPTFAIPFYPDLSRPRVPQFYLLNLFSTDRKGLLHDVTRVLSELELLIHRVKVSTTPDGRVVDLFFITDELEQLHTKKRQEETCEKITDTLGSTVCCEIMSAEGFKQGFSSLCSVVAEQLFKPELSESELCFLSLSPDMRNLKKANVSFDNSLSQAHTLLQINCVDQKGLLYDILRTTKDCNIQINYGRFMKDKKGFRDVDLFIQQLDGKKVVDAEKQESLASRLKAEMLHPLRVMIVSRGPDTELLVANPVELCGKGRPRVFYDVTLALKMLGICIFSAEIGRQMAAERQWEVYRFLLDESREFPLANCKANRNQVVDRVRRSLMGW</sequence>
<reference evidence="4" key="1">
    <citation type="submission" date="2020-01" db="EMBL/GenBank/DDBJ databases">
        <title>Genome sequence of Kobresia littledalei, the first chromosome-level genome in the family Cyperaceae.</title>
        <authorList>
            <person name="Qu G."/>
        </authorList>
    </citation>
    <scope>NUCLEOTIDE SEQUENCE</scope>
    <source>
        <strain evidence="4">C.B.Clarke</strain>
        <tissue evidence="4">Leaf</tissue>
    </source>
</reference>
<dbReference type="Proteomes" id="UP000623129">
    <property type="component" value="Unassembled WGS sequence"/>
</dbReference>
<feature type="domain" description="ACT" evidence="3">
    <location>
        <begin position="116"/>
        <end position="189"/>
    </location>
</feature>
<dbReference type="GO" id="GO:0016597">
    <property type="term" value="F:amino acid binding"/>
    <property type="evidence" value="ECO:0007669"/>
    <property type="project" value="UniProtKB-UniRule"/>
</dbReference>
<dbReference type="PANTHER" id="PTHR31096">
    <property type="entry name" value="ACT DOMAIN-CONTAINING PROTEIN ACR4-RELATED"/>
    <property type="match status" value="1"/>
</dbReference>
<comment type="caution">
    <text evidence="4">The sequence shown here is derived from an EMBL/GenBank/DDBJ whole genome shotgun (WGS) entry which is preliminary data.</text>
</comment>
<keyword evidence="5" id="KW-1185">Reference proteome</keyword>
<comment type="function">
    <text evidence="2">Binds amino acids.</text>
</comment>
<dbReference type="PROSITE" id="PS51671">
    <property type="entry name" value="ACT"/>
    <property type="match status" value="1"/>
</dbReference>
<dbReference type="Pfam" id="PF24914">
    <property type="entry name" value="ACR10_N"/>
    <property type="match status" value="1"/>
</dbReference>
<dbReference type="Pfam" id="PF24926">
    <property type="entry name" value="ACT_ACR9_C"/>
    <property type="match status" value="1"/>
</dbReference>
<name>A0A833VR19_9POAL</name>
<dbReference type="InterPro" id="IPR056805">
    <property type="entry name" value="ACT_ACR9/10_C"/>
</dbReference>
<protein>
    <recommendedName>
        <fullName evidence="2">ACT domain-containing protein ACR</fullName>
    </recommendedName>
    <alternativeName>
        <fullName evidence="2">Protein ACT DOMAIN REPEATS</fullName>
    </alternativeName>
</protein>
<dbReference type="SUPFAM" id="SSF55021">
    <property type="entry name" value="ACT-like"/>
    <property type="match status" value="2"/>
</dbReference>
<dbReference type="Pfam" id="PF01842">
    <property type="entry name" value="ACT"/>
    <property type="match status" value="1"/>
</dbReference>
<evidence type="ECO:0000259" key="3">
    <source>
        <dbReference type="PROSITE" id="PS51671"/>
    </source>
</evidence>
<organism evidence="4 5">
    <name type="scientific">Carex littledalei</name>
    <dbReference type="NCBI Taxonomy" id="544730"/>
    <lineage>
        <taxon>Eukaryota</taxon>
        <taxon>Viridiplantae</taxon>
        <taxon>Streptophyta</taxon>
        <taxon>Embryophyta</taxon>
        <taxon>Tracheophyta</taxon>
        <taxon>Spermatophyta</taxon>
        <taxon>Magnoliopsida</taxon>
        <taxon>Liliopsida</taxon>
        <taxon>Poales</taxon>
        <taxon>Cyperaceae</taxon>
        <taxon>Cyperoideae</taxon>
        <taxon>Cariceae</taxon>
        <taxon>Carex</taxon>
        <taxon>Carex subgen. Euthyceras</taxon>
    </lineage>
</organism>
<dbReference type="PANTHER" id="PTHR31096:SF65">
    <property type="entry name" value="ACT DOMAIN-CONTAINING PROTEIN ACR9"/>
    <property type="match status" value="1"/>
</dbReference>
<dbReference type="InterPro" id="IPR056816">
    <property type="entry name" value="ACR2/9/10_N"/>
</dbReference>
<dbReference type="Pfam" id="PF24931">
    <property type="entry name" value="ACT_ACR9_3rd"/>
    <property type="match status" value="1"/>
</dbReference>
<dbReference type="EMBL" id="SWLB01000012">
    <property type="protein sequence ID" value="KAF3331648.1"/>
    <property type="molecule type" value="Genomic_DNA"/>
</dbReference>
<accession>A0A833VR19</accession>
<dbReference type="InterPro" id="IPR045865">
    <property type="entry name" value="ACT-like_dom_sf"/>
</dbReference>